<sequence length="503" mass="56880">MFLLLASNGVDHPGHFKANTESLIRKVRCNGEPRCQQCSHLDLKCIYATRQARKTTLDRGKHVRDWANRQDGELVRQRPLLSAEDATITSSPSSATSGGHTDQFFRGFLQNYELYVYPFHPIISTVEVSLAIDQMQNSREARAFVYSMVCVTLTHSALDAFASDILSQCRYWVCEAIKLQDPIFSVGEMTVRRILTIEFFHVCLMGLGEHDLGHFYLRQAAAMLQTLQVWLPRPSDVLIPFELARRQRLYCLLFVHERFHALAHQHELNFPALPGLPPSDSSIPAGVDHGFRQIVALFGHIDSDLIAIHSNKSVRHVTNMAGWIETNSRAIQQEHVGELDDDALLSDVQLADIIITKHWLHMLVWQIAVSQCLLSSQAAHDMSMSLLLPVRVSSQLRKILAIVSKRTVLVHGTSMQMKLFEITDTIASVVATVPGTSEEDTRGWLEDFVFLLSYLYSLPGMHERQASVLRDKLERLRDMFPEHAAMLSELEQTQTSPFSITSI</sequence>
<dbReference type="PANTHER" id="PTHR31668:SF24">
    <property type="entry name" value="TRANSCRIPTION FACTOR, PUTATIVE-RELATED"/>
    <property type="match status" value="1"/>
</dbReference>
<comment type="caution">
    <text evidence="2">The sequence shown here is derived from an EMBL/GenBank/DDBJ whole genome shotgun (WGS) entry which is preliminary data.</text>
</comment>
<dbReference type="GO" id="GO:0008270">
    <property type="term" value="F:zinc ion binding"/>
    <property type="evidence" value="ECO:0007669"/>
    <property type="project" value="InterPro"/>
</dbReference>
<dbReference type="PANTHER" id="PTHR31668">
    <property type="entry name" value="GLUCOSE TRANSPORT TRANSCRIPTION REGULATOR RGT1-RELATED-RELATED"/>
    <property type="match status" value="1"/>
</dbReference>
<organism evidence="2 3">
    <name type="scientific">Recurvomyces mirabilis</name>
    <dbReference type="NCBI Taxonomy" id="574656"/>
    <lineage>
        <taxon>Eukaryota</taxon>
        <taxon>Fungi</taxon>
        <taxon>Dikarya</taxon>
        <taxon>Ascomycota</taxon>
        <taxon>Pezizomycotina</taxon>
        <taxon>Dothideomycetes</taxon>
        <taxon>Dothideomycetidae</taxon>
        <taxon>Mycosphaerellales</taxon>
        <taxon>Teratosphaeriaceae</taxon>
        <taxon>Recurvomyces</taxon>
    </lineage>
</organism>
<evidence type="ECO:0000256" key="1">
    <source>
        <dbReference type="ARBA" id="ARBA00023242"/>
    </source>
</evidence>
<accession>A0AAE0WVT6</accession>
<dbReference type="InterPro" id="IPR001138">
    <property type="entry name" value="Zn2Cys6_DnaBD"/>
</dbReference>
<reference evidence="2" key="1">
    <citation type="submission" date="2023-07" db="EMBL/GenBank/DDBJ databases">
        <title>Black Yeasts Isolated from many extreme environments.</title>
        <authorList>
            <person name="Coleine C."/>
            <person name="Stajich J.E."/>
            <person name="Selbmann L."/>
        </authorList>
    </citation>
    <scope>NUCLEOTIDE SEQUENCE</scope>
    <source>
        <strain evidence="2">CCFEE 5485</strain>
    </source>
</reference>
<keyword evidence="1" id="KW-0539">Nucleus</keyword>
<gene>
    <name evidence="2" type="ORF">LTR78_000748</name>
</gene>
<dbReference type="Gene3D" id="4.10.240.10">
    <property type="entry name" value="Zn(2)-C6 fungal-type DNA-binding domain"/>
    <property type="match status" value="1"/>
</dbReference>
<protein>
    <recommendedName>
        <fullName evidence="4">Zn(2)-C6 fungal-type domain-containing protein</fullName>
    </recommendedName>
</protein>
<evidence type="ECO:0008006" key="4">
    <source>
        <dbReference type="Google" id="ProtNLM"/>
    </source>
</evidence>
<dbReference type="CDD" id="cd00067">
    <property type="entry name" value="GAL4"/>
    <property type="match status" value="1"/>
</dbReference>
<evidence type="ECO:0000313" key="2">
    <source>
        <dbReference type="EMBL" id="KAK3679187.1"/>
    </source>
</evidence>
<dbReference type="AlphaFoldDB" id="A0AAE0WVT6"/>
<dbReference type="InterPro" id="IPR050797">
    <property type="entry name" value="Carb_Metab_Trans_Reg"/>
</dbReference>
<keyword evidence="3" id="KW-1185">Reference proteome</keyword>
<evidence type="ECO:0000313" key="3">
    <source>
        <dbReference type="Proteomes" id="UP001274830"/>
    </source>
</evidence>
<dbReference type="GO" id="GO:0000981">
    <property type="term" value="F:DNA-binding transcription factor activity, RNA polymerase II-specific"/>
    <property type="evidence" value="ECO:0007669"/>
    <property type="project" value="InterPro"/>
</dbReference>
<dbReference type="EMBL" id="JAUTXT010000002">
    <property type="protein sequence ID" value="KAK3679187.1"/>
    <property type="molecule type" value="Genomic_DNA"/>
</dbReference>
<name>A0AAE0WVT6_9PEZI</name>
<dbReference type="CDD" id="cd12148">
    <property type="entry name" value="fungal_TF_MHR"/>
    <property type="match status" value="1"/>
</dbReference>
<dbReference type="Proteomes" id="UP001274830">
    <property type="component" value="Unassembled WGS sequence"/>
</dbReference>
<proteinExistence type="predicted"/>
<dbReference type="InterPro" id="IPR036864">
    <property type="entry name" value="Zn2-C6_fun-type_DNA-bd_sf"/>
</dbReference>